<organism evidence="1 2">
    <name type="scientific">Actinacidiphila acidipaludis</name>
    <dbReference type="NCBI Taxonomy" id="2873382"/>
    <lineage>
        <taxon>Bacteria</taxon>
        <taxon>Bacillati</taxon>
        <taxon>Actinomycetota</taxon>
        <taxon>Actinomycetes</taxon>
        <taxon>Kitasatosporales</taxon>
        <taxon>Streptomycetaceae</taxon>
        <taxon>Actinacidiphila</taxon>
    </lineage>
</organism>
<protein>
    <submittedName>
        <fullName evidence="1">Uncharacterized protein</fullName>
    </submittedName>
</protein>
<dbReference type="Proteomes" id="UP000778578">
    <property type="component" value="Unassembled WGS sequence"/>
</dbReference>
<reference evidence="1 2" key="1">
    <citation type="submission" date="2021-08" db="EMBL/GenBank/DDBJ databases">
        <title>WGS of actinomycetes from Thailand.</title>
        <authorList>
            <person name="Thawai C."/>
        </authorList>
    </citation>
    <scope>NUCLEOTIDE SEQUENCE [LARGE SCALE GENOMIC DNA]</scope>
    <source>
        <strain evidence="1 2">PLK6-54</strain>
    </source>
</reference>
<comment type="caution">
    <text evidence="1">The sequence shown here is derived from an EMBL/GenBank/DDBJ whole genome shotgun (WGS) entry which is preliminary data.</text>
</comment>
<proteinExistence type="predicted"/>
<evidence type="ECO:0000313" key="2">
    <source>
        <dbReference type="Proteomes" id="UP000778578"/>
    </source>
</evidence>
<sequence>MPAGSPDASGRSAGDLLLEVLWPWALRTARTQAARLPPGADRDGFQGQILWEVYQAVRRIDWQRYDVWPALLKARLRAAWSAAARAEDPLTRGERQARTAYLAQVEAETQRLGRTLTSAERYAIARHVRPGGGTAPVVLGRRLLSSAGPDDPAAVLQAATGTAAASDDDPAVLLQRAWLRRSVRIWITHDLPPDLRREVFALLERDEADHIGQALLRRLAAYAPALHRRIDG</sequence>
<dbReference type="EMBL" id="JAINZZ010000081">
    <property type="protein sequence ID" value="MBY8882667.1"/>
    <property type="molecule type" value="Genomic_DNA"/>
</dbReference>
<gene>
    <name evidence="1" type="ORF">K7862_34255</name>
</gene>
<name>A0ABS7QHL6_9ACTN</name>
<evidence type="ECO:0000313" key="1">
    <source>
        <dbReference type="EMBL" id="MBY8882667.1"/>
    </source>
</evidence>
<dbReference type="RefSeq" id="WP_222969172.1">
    <property type="nucleotide sequence ID" value="NZ_JAINZZ010000081.1"/>
</dbReference>
<keyword evidence="2" id="KW-1185">Reference proteome</keyword>
<accession>A0ABS7QHL6</accession>